<gene>
    <name evidence="3 7" type="primary">rimP</name>
    <name evidence="7" type="ORF">RKE40_17270</name>
</gene>
<name>A0ABU3SA52_9HYPH</name>
<evidence type="ECO:0000313" key="7">
    <source>
        <dbReference type="EMBL" id="MDU0341653.1"/>
    </source>
</evidence>
<accession>A0ABU3SA52</accession>
<feature type="domain" description="Ribosome maturation factor RimP C-terminal" evidence="6">
    <location>
        <begin position="106"/>
        <end position="176"/>
    </location>
</feature>
<dbReference type="NCBIfam" id="NF000932">
    <property type="entry name" value="PRK00092.2-5"/>
    <property type="match status" value="1"/>
</dbReference>
<organism evidence="7 8">
    <name type="scientific">Bosea rubneri</name>
    <dbReference type="NCBI Taxonomy" id="3075434"/>
    <lineage>
        <taxon>Bacteria</taxon>
        <taxon>Pseudomonadati</taxon>
        <taxon>Pseudomonadota</taxon>
        <taxon>Alphaproteobacteria</taxon>
        <taxon>Hyphomicrobiales</taxon>
        <taxon>Boseaceae</taxon>
        <taxon>Bosea</taxon>
    </lineage>
</organism>
<feature type="domain" description="Ribosome maturation factor RimP N-terminal" evidence="5">
    <location>
        <begin position="31"/>
        <end position="103"/>
    </location>
</feature>
<protein>
    <recommendedName>
        <fullName evidence="3">Ribosome maturation factor RimP</fullName>
    </recommendedName>
</protein>
<dbReference type="InterPro" id="IPR028998">
    <property type="entry name" value="RimP_C"/>
</dbReference>
<proteinExistence type="inferred from homology"/>
<dbReference type="Proteomes" id="UP001254257">
    <property type="component" value="Unassembled WGS sequence"/>
</dbReference>
<dbReference type="HAMAP" id="MF_01077">
    <property type="entry name" value="RimP"/>
    <property type="match status" value="1"/>
</dbReference>
<evidence type="ECO:0000256" key="3">
    <source>
        <dbReference type="HAMAP-Rule" id="MF_01077"/>
    </source>
</evidence>
<dbReference type="Pfam" id="PF17384">
    <property type="entry name" value="DUF150_C"/>
    <property type="match status" value="1"/>
</dbReference>
<keyword evidence="8" id="KW-1185">Reference proteome</keyword>
<dbReference type="PANTHER" id="PTHR33867:SF1">
    <property type="entry name" value="RIBOSOME MATURATION FACTOR RIMP"/>
    <property type="match status" value="1"/>
</dbReference>
<dbReference type="Gene3D" id="2.30.30.180">
    <property type="entry name" value="Ribosome maturation factor RimP, C-terminal domain"/>
    <property type="match status" value="1"/>
</dbReference>
<dbReference type="Gene3D" id="3.30.300.70">
    <property type="entry name" value="RimP-like superfamily, N-terminal"/>
    <property type="match status" value="1"/>
</dbReference>
<comment type="caution">
    <text evidence="7">The sequence shown here is derived from an EMBL/GenBank/DDBJ whole genome shotgun (WGS) entry which is preliminary data.</text>
</comment>
<dbReference type="EMBL" id="JAWDID010000026">
    <property type="protein sequence ID" value="MDU0341653.1"/>
    <property type="molecule type" value="Genomic_DNA"/>
</dbReference>
<dbReference type="CDD" id="cd01734">
    <property type="entry name" value="YlxS_C"/>
    <property type="match status" value="1"/>
</dbReference>
<evidence type="ECO:0000313" key="8">
    <source>
        <dbReference type="Proteomes" id="UP001254257"/>
    </source>
</evidence>
<dbReference type="PANTHER" id="PTHR33867">
    <property type="entry name" value="RIBOSOME MATURATION FACTOR RIMP"/>
    <property type="match status" value="1"/>
</dbReference>
<dbReference type="InterPro" id="IPR035956">
    <property type="entry name" value="RimP_N_sf"/>
</dbReference>
<dbReference type="RefSeq" id="WP_316019466.1">
    <property type="nucleotide sequence ID" value="NZ_JAWDID010000026.1"/>
</dbReference>
<dbReference type="SUPFAM" id="SSF75420">
    <property type="entry name" value="YhbC-like, N-terminal domain"/>
    <property type="match status" value="1"/>
</dbReference>
<evidence type="ECO:0000256" key="2">
    <source>
        <dbReference type="ARBA" id="ARBA00022517"/>
    </source>
</evidence>
<keyword evidence="1 3" id="KW-0963">Cytoplasm</keyword>
<comment type="similarity">
    <text evidence="3">Belongs to the RimP family.</text>
</comment>
<evidence type="ECO:0000256" key="4">
    <source>
        <dbReference type="SAM" id="MobiDB-lite"/>
    </source>
</evidence>
<dbReference type="InterPro" id="IPR036847">
    <property type="entry name" value="RimP_C_sf"/>
</dbReference>
<dbReference type="InterPro" id="IPR003728">
    <property type="entry name" value="Ribosome_maturation_RimP"/>
</dbReference>
<evidence type="ECO:0000259" key="6">
    <source>
        <dbReference type="Pfam" id="PF17384"/>
    </source>
</evidence>
<keyword evidence="2 3" id="KW-0690">Ribosome biogenesis</keyword>
<comment type="subcellular location">
    <subcellularLocation>
        <location evidence="3">Cytoplasm</location>
    </subcellularLocation>
</comment>
<reference evidence="7 8" key="1">
    <citation type="submission" date="2023-09" db="EMBL/GenBank/DDBJ databases">
        <title>Whole genome shotgun sequencing (WGS) of Bosea sp. ZW T0_25, isolated from stored onions (Allium cepa).</title>
        <authorList>
            <person name="Stoll D.A."/>
            <person name="Huch M."/>
        </authorList>
    </citation>
    <scope>NUCLEOTIDE SEQUENCE [LARGE SCALE GENOMIC DNA]</scope>
    <source>
        <strain evidence="7 8">ZW T0_25</strain>
    </source>
</reference>
<evidence type="ECO:0000256" key="1">
    <source>
        <dbReference type="ARBA" id="ARBA00022490"/>
    </source>
</evidence>
<dbReference type="SUPFAM" id="SSF74942">
    <property type="entry name" value="YhbC-like, C-terminal domain"/>
    <property type="match status" value="1"/>
</dbReference>
<dbReference type="Pfam" id="PF02576">
    <property type="entry name" value="RimP_N"/>
    <property type="match status" value="1"/>
</dbReference>
<evidence type="ECO:0000259" key="5">
    <source>
        <dbReference type="Pfam" id="PF02576"/>
    </source>
</evidence>
<dbReference type="InterPro" id="IPR028989">
    <property type="entry name" value="RimP_N"/>
</dbReference>
<sequence length="241" mass="25856">MASRAMGEQGMQDQEQRIVVETGVAARVATIVEPAIADIGYRLVRVRITAQNGCTLQIMAERPDGTMTVEGCEAVSQAVSPALDVDDPIQAAYHLEVSSPGIDRPLVRPGDFERWAGHLAKIDTGEPVAGRKRFRGILRGVSGGDALLTRDDAKSEEERDVAIPMRLIAEARLVLTDALVTESLRRGKSGLPPEMPPADEIAMPAPGRGKSLGPRDPKARKPAKGAKGGKPSPEQNREEEE</sequence>
<feature type="region of interest" description="Disordered" evidence="4">
    <location>
        <begin position="185"/>
        <end position="241"/>
    </location>
</feature>
<comment type="function">
    <text evidence="3">Required for maturation of 30S ribosomal subunits.</text>
</comment>